<sequence>MRRCIPGFASPTASGCPLACLARVPSTCPRERAPRSLAASSCAHPELGAGPFHSLLDPQTIAALKLHRRLLGFVAGASSGYSRPCGVDKFAVLFRSCSDVRSLKELHARVLTLGLGRDVILGSEILICYARLGVLPKTRLCFQGFLNDDLSHWSSAMVDIFRAGYLDEVILLYRGLKLRQIGLDEKTVTFGLKSCTELRNFLLGKGMHADSLKLGLSRDKFVGCSLVGLYSKLARMDESQKVFEEILDKDIVSYTSMITGYSENVDSSSWNAFEIASDMLRSNLEANRVTLVSLLQVAGNLGAIKEGKSVHCYSIRREIGVADEVLETSLVHMYTRCGAYQLASAILKNSMQSVASWNAMLAGLAQSGQSGNAIHYFSVMLHEHKVMPDSVTYANVISACAEVHNSGLAASIHACLIRRSIPLDVVLATALIEVYFKCTRIMRSRHLFDQLMVKDVVSYNTMIYGYLQSGMANEAIALLKEMMAKCITPNSVTVLSLLAAIADHKDFVRGRWIHGFAIRHGFFSDVDIANQIIRMYSGCGKIAAARIVFDSLEKKNLVSWTTMMMGCLFCGHVGETVQLCQLMQQHAEKPDSITVMAAVQAVSELGHLKGVKQIHSFVYRSLLEKDTKTTNSLITAYAKCGRLDLSVGLFLSLEQKDLDSWNSMISAYGMHGFYIKVLEMFRLMEEGNIYPDGLTFSSVLSACSHAGLVKDGLCIFQSMASMYSVIPQQEHYGCIVDLLSRAGHLEEGYKLIKSSTLVDKSSILCALLSACRTHGNTTLGQIIGDELLEFKQQNPGTYALISDVFAQKGQWNKSANIRNRAKESGLRKLPGSSLIESVEKATNLC</sequence>
<dbReference type="Pfam" id="PF01535">
    <property type="entry name" value="PPR"/>
    <property type="match status" value="5"/>
</dbReference>
<feature type="repeat" description="PPR" evidence="3">
    <location>
        <begin position="657"/>
        <end position="691"/>
    </location>
</feature>
<dbReference type="AlphaFoldDB" id="A0A835EM84"/>
<keyword evidence="5" id="KW-1185">Reference proteome</keyword>
<evidence type="ECO:0008006" key="6">
    <source>
        <dbReference type="Google" id="ProtNLM"/>
    </source>
</evidence>
<dbReference type="PROSITE" id="PS51257">
    <property type="entry name" value="PROKAR_LIPOPROTEIN"/>
    <property type="match status" value="1"/>
</dbReference>
<organism evidence="4 5">
    <name type="scientific">Digitaria exilis</name>
    <dbReference type="NCBI Taxonomy" id="1010633"/>
    <lineage>
        <taxon>Eukaryota</taxon>
        <taxon>Viridiplantae</taxon>
        <taxon>Streptophyta</taxon>
        <taxon>Embryophyta</taxon>
        <taxon>Tracheophyta</taxon>
        <taxon>Spermatophyta</taxon>
        <taxon>Magnoliopsida</taxon>
        <taxon>Liliopsida</taxon>
        <taxon>Poales</taxon>
        <taxon>Poaceae</taxon>
        <taxon>PACMAD clade</taxon>
        <taxon>Panicoideae</taxon>
        <taxon>Panicodae</taxon>
        <taxon>Paniceae</taxon>
        <taxon>Anthephorinae</taxon>
        <taxon>Digitaria</taxon>
    </lineage>
</organism>
<dbReference type="PROSITE" id="PS51375">
    <property type="entry name" value="PPR"/>
    <property type="match status" value="2"/>
</dbReference>
<gene>
    <name evidence="4" type="ORF">HU200_035085</name>
</gene>
<dbReference type="NCBIfam" id="TIGR00756">
    <property type="entry name" value="PPR"/>
    <property type="match status" value="2"/>
</dbReference>
<dbReference type="InterPro" id="IPR011990">
    <property type="entry name" value="TPR-like_helical_dom_sf"/>
</dbReference>
<evidence type="ECO:0000256" key="1">
    <source>
        <dbReference type="ARBA" id="ARBA00022737"/>
    </source>
</evidence>
<evidence type="ECO:0000313" key="5">
    <source>
        <dbReference type="Proteomes" id="UP000636709"/>
    </source>
</evidence>
<accession>A0A835EM84</accession>
<dbReference type="FunFam" id="1.25.40.10:FF:000880">
    <property type="entry name" value="Pentatricopeptide (PPR) repeat-containing protein-like"/>
    <property type="match status" value="1"/>
</dbReference>
<dbReference type="InterPro" id="IPR046848">
    <property type="entry name" value="E_motif"/>
</dbReference>
<dbReference type="PANTHER" id="PTHR47926:SF452">
    <property type="entry name" value="PENTATRICOPEPTIDE REPEAT-CONTAINING PROTEIN"/>
    <property type="match status" value="1"/>
</dbReference>
<keyword evidence="2" id="KW-0809">Transit peptide</keyword>
<dbReference type="GO" id="GO:0009451">
    <property type="term" value="P:RNA modification"/>
    <property type="evidence" value="ECO:0007669"/>
    <property type="project" value="InterPro"/>
</dbReference>
<dbReference type="Proteomes" id="UP000636709">
    <property type="component" value="Unassembled WGS sequence"/>
</dbReference>
<dbReference type="FunFam" id="1.25.40.10:FF:000090">
    <property type="entry name" value="Pentatricopeptide repeat-containing protein, chloroplastic"/>
    <property type="match status" value="1"/>
</dbReference>
<dbReference type="OrthoDB" id="308440at2759"/>
<keyword evidence="1" id="KW-0677">Repeat</keyword>
<dbReference type="Gene3D" id="1.25.40.10">
    <property type="entry name" value="Tetratricopeptide repeat domain"/>
    <property type="match status" value="5"/>
</dbReference>
<dbReference type="EMBL" id="JACEFO010001862">
    <property type="protein sequence ID" value="KAF8698826.1"/>
    <property type="molecule type" value="Genomic_DNA"/>
</dbReference>
<dbReference type="InterPro" id="IPR046960">
    <property type="entry name" value="PPR_At4g14850-like_plant"/>
</dbReference>
<comment type="caution">
    <text evidence="4">The sequence shown here is derived from an EMBL/GenBank/DDBJ whole genome shotgun (WGS) entry which is preliminary data.</text>
</comment>
<name>A0A835EM84_9POAL</name>
<reference evidence="4" key="1">
    <citation type="submission" date="2020-07" db="EMBL/GenBank/DDBJ databases">
        <title>Genome sequence and genetic diversity analysis of an under-domesticated orphan crop, white fonio (Digitaria exilis).</title>
        <authorList>
            <person name="Bennetzen J.L."/>
            <person name="Chen S."/>
            <person name="Ma X."/>
            <person name="Wang X."/>
            <person name="Yssel A.E.J."/>
            <person name="Chaluvadi S.R."/>
            <person name="Johnson M."/>
            <person name="Gangashetty P."/>
            <person name="Hamidou F."/>
            <person name="Sanogo M.D."/>
            <person name="Zwaenepoel A."/>
            <person name="Wallace J."/>
            <person name="Van De Peer Y."/>
            <person name="Van Deynze A."/>
        </authorList>
    </citation>
    <scope>NUCLEOTIDE SEQUENCE</scope>
    <source>
        <tissue evidence="4">Leaves</tissue>
    </source>
</reference>
<dbReference type="Pfam" id="PF20431">
    <property type="entry name" value="E_motif"/>
    <property type="match status" value="1"/>
</dbReference>
<dbReference type="PANTHER" id="PTHR47926">
    <property type="entry name" value="PENTATRICOPEPTIDE REPEAT-CONTAINING PROTEIN"/>
    <property type="match status" value="1"/>
</dbReference>
<proteinExistence type="predicted"/>
<protein>
    <recommendedName>
        <fullName evidence="6">Pentatricopeptide repeat-containing protein</fullName>
    </recommendedName>
</protein>
<dbReference type="Pfam" id="PF13041">
    <property type="entry name" value="PPR_2"/>
    <property type="match status" value="1"/>
</dbReference>
<dbReference type="InterPro" id="IPR002885">
    <property type="entry name" value="PPR_rpt"/>
</dbReference>
<evidence type="ECO:0000256" key="2">
    <source>
        <dbReference type="ARBA" id="ARBA00022946"/>
    </source>
</evidence>
<evidence type="ECO:0000256" key="3">
    <source>
        <dbReference type="PROSITE-ProRule" id="PRU00708"/>
    </source>
</evidence>
<feature type="repeat" description="PPR" evidence="3">
    <location>
        <begin position="455"/>
        <end position="489"/>
    </location>
</feature>
<evidence type="ECO:0000313" key="4">
    <source>
        <dbReference type="EMBL" id="KAF8698826.1"/>
    </source>
</evidence>
<dbReference type="GO" id="GO:0003723">
    <property type="term" value="F:RNA binding"/>
    <property type="evidence" value="ECO:0007669"/>
    <property type="project" value="InterPro"/>
</dbReference>